<name>A0A3E2TIQ4_9FIRM</name>
<dbReference type="OrthoDB" id="1692543at2"/>
<dbReference type="AlphaFoldDB" id="A0A3E2TIQ4"/>
<accession>A0A3E2TIQ4</accession>
<dbReference type="EMBL" id="QVEU01000003">
    <property type="protein sequence ID" value="RGB76519.1"/>
    <property type="molecule type" value="Genomic_DNA"/>
</dbReference>
<dbReference type="Proteomes" id="UP000261011">
    <property type="component" value="Unassembled WGS sequence"/>
</dbReference>
<reference evidence="1 2" key="1">
    <citation type="submission" date="2018-08" db="EMBL/GenBank/DDBJ databases">
        <title>A genome reference for cultivated species of the human gut microbiota.</title>
        <authorList>
            <person name="Zou Y."/>
            <person name="Xue W."/>
            <person name="Luo G."/>
        </authorList>
    </citation>
    <scope>NUCLEOTIDE SEQUENCE [LARGE SCALE GENOMIC DNA]</scope>
    <source>
        <strain evidence="1 2">OF01-3</strain>
    </source>
</reference>
<keyword evidence="2" id="KW-1185">Reference proteome</keyword>
<sequence length="237" mass="28637">MKANVSEQYPIIEKLEYNFLINEDIYSFNTLMSLLYDKNFVKFSKNDYYAKDYVMKNLKKYFWNLSDIDQIINTLESSITSDLNRYEYLISIKAQYRAFKDKKMIDELECDLINEFGVTYLMNNIYGAYNRLDPKLVELSLSYKDKIYDDKDLVSKLKDNMGKFCDLKIKDEIYILDQSTHKQLRFDTNNIYTEDITINQTRKIYQKSVSYLYKTIVDIYAEYYFRGLMREVLERYQ</sequence>
<dbReference type="RefSeq" id="WP_117521577.1">
    <property type="nucleotide sequence ID" value="NZ_AP031484.1"/>
</dbReference>
<comment type="caution">
    <text evidence="1">The sequence shown here is derived from an EMBL/GenBank/DDBJ whole genome shotgun (WGS) entry which is preliminary data.</text>
</comment>
<organism evidence="1 2">
    <name type="scientific">Anaerococcus nagyae</name>
    <dbReference type="NCBI Taxonomy" id="1755241"/>
    <lineage>
        <taxon>Bacteria</taxon>
        <taxon>Bacillati</taxon>
        <taxon>Bacillota</taxon>
        <taxon>Tissierellia</taxon>
        <taxon>Tissierellales</taxon>
        <taxon>Peptoniphilaceae</taxon>
        <taxon>Anaerococcus</taxon>
    </lineage>
</organism>
<proteinExistence type="predicted"/>
<evidence type="ECO:0000313" key="1">
    <source>
        <dbReference type="EMBL" id="RGB76519.1"/>
    </source>
</evidence>
<gene>
    <name evidence="1" type="ORF">DXA39_04955</name>
</gene>
<evidence type="ECO:0000313" key="2">
    <source>
        <dbReference type="Proteomes" id="UP000261011"/>
    </source>
</evidence>
<protein>
    <submittedName>
        <fullName evidence="1">Uncharacterized protein</fullName>
    </submittedName>
</protein>